<dbReference type="Gene3D" id="3.10.450.160">
    <property type="entry name" value="inner membrane protein cigr"/>
    <property type="match status" value="1"/>
</dbReference>
<evidence type="ECO:0000313" key="3">
    <source>
        <dbReference type="Proteomes" id="UP001139451"/>
    </source>
</evidence>
<keyword evidence="1" id="KW-0732">Signal</keyword>
<proteinExistence type="predicted"/>
<comment type="caution">
    <text evidence="2">The sequence shown here is derived from an EMBL/GenBank/DDBJ whole genome shotgun (WGS) entry which is preliminary data.</text>
</comment>
<evidence type="ECO:0000313" key="2">
    <source>
        <dbReference type="EMBL" id="MCP3730165.1"/>
    </source>
</evidence>
<keyword evidence="3" id="KW-1185">Reference proteome</keyword>
<dbReference type="AlphaFoldDB" id="A0A9X2KKX0"/>
<accession>A0A9X2KKX0</accession>
<reference evidence="2" key="1">
    <citation type="submission" date="2022-05" db="EMBL/GenBank/DDBJ databases">
        <title>Sphingomonas sp. strain MG17 Genome sequencing and assembly.</title>
        <authorList>
            <person name="Kim I."/>
        </authorList>
    </citation>
    <scope>NUCLEOTIDE SEQUENCE</scope>
    <source>
        <strain evidence="2">MG17</strain>
    </source>
</reference>
<evidence type="ECO:0000256" key="1">
    <source>
        <dbReference type="SAM" id="SignalP"/>
    </source>
</evidence>
<organism evidence="2 3">
    <name type="scientific">Sphingomonas tagetis</name>
    <dbReference type="NCBI Taxonomy" id="2949092"/>
    <lineage>
        <taxon>Bacteria</taxon>
        <taxon>Pseudomonadati</taxon>
        <taxon>Pseudomonadota</taxon>
        <taxon>Alphaproteobacteria</taxon>
        <taxon>Sphingomonadales</taxon>
        <taxon>Sphingomonadaceae</taxon>
        <taxon>Sphingomonas</taxon>
    </lineage>
</organism>
<evidence type="ECO:0008006" key="4">
    <source>
        <dbReference type="Google" id="ProtNLM"/>
    </source>
</evidence>
<feature type="signal peptide" evidence="1">
    <location>
        <begin position="1"/>
        <end position="20"/>
    </location>
</feature>
<gene>
    <name evidence="2" type="ORF">M9978_06950</name>
</gene>
<dbReference type="Proteomes" id="UP001139451">
    <property type="component" value="Unassembled WGS sequence"/>
</dbReference>
<protein>
    <recommendedName>
        <fullName evidence="4">Nickel/cobalt transporter regulator</fullName>
    </recommendedName>
</protein>
<dbReference type="RefSeq" id="WP_254292282.1">
    <property type="nucleotide sequence ID" value="NZ_JAMLDX010000004.1"/>
</dbReference>
<sequence>MKMIALAAVAAAMAVTPAMADNGKGKGHGKVHAAKIGKGCPPGLARKGNGCMPPGQAKKYGWSRGYYVPSGYGSWTRYGSLPDYYRSRYAYDPGNYYVYRDGNVYAVDRTTRLIESIIRILS</sequence>
<feature type="chain" id="PRO_5040790987" description="Nickel/cobalt transporter regulator" evidence="1">
    <location>
        <begin position="21"/>
        <end position="122"/>
    </location>
</feature>
<dbReference type="EMBL" id="JAMLDX010000004">
    <property type="protein sequence ID" value="MCP3730165.1"/>
    <property type="molecule type" value="Genomic_DNA"/>
</dbReference>
<name>A0A9X2KKX0_9SPHN</name>